<protein>
    <submittedName>
        <fullName evidence="2">Uncharacterized protein</fullName>
    </submittedName>
</protein>
<evidence type="ECO:0000313" key="2">
    <source>
        <dbReference type="WBParaSite" id="SVE_0861800.1"/>
    </source>
</evidence>
<accession>A0A0K0FI99</accession>
<dbReference type="AlphaFoldDB" id="A0A0K0FI99"/>
<evidence type="ECO:0000313" key="1">
    <source>
        <dbReference type="Proteomes" id="UP000035680"/>
    </source>
</evidence>
<reference evidence="1" key="1">
    <citation type="submission" date="2014-07" db="EMBL/GenBank/DDBJ databases">
        <authorList>
            <person name="Martin A.A"/>
            <person name="De Silva N."/>
        </authorList>
    </citation>
    <scope>NUCLEOTIDE SEQUENCE</scope>
</reference>
<reference evidence="2" key="2">
    <citation type="submission" date="2015-08" db="UniProtKB">
        <authorList>
            <consortium name="WormBaseParasite"/>
        </authorList>
    </citation>
    <scope>IDENTIFICATION</scope>
</reference>
<name>A0A0K0FI99_STRVS</name>
<keyword evidence="1" id="KW-1185">Reference proteome</keyword>
<dbReference type="Proteomes" id="UP000035680">
    <property type="component" value="Unassembled WGS sequence"/>
</dbReference>
<dbReference type="WBParaSite" id="SVE_0861800.1">
    <property type="protein sequence ID" value="SVE_0861800.1"/>
    <property type="gene ID" value="SVE_0861800"/>
</dbReference>
<proteinExistence type="predicted"/>
<organism evidence="1 2">
    <name type="scientific">Strongyloides venezuelensis</name>
    <name type="common">Threadworm</name>
    <dbReference type="NCBI Taxonomy" id="75913"/>
    <lineage>
        <taxon>Eukaryota</taxon>
        <taxon>Metazoa</taxon>
        <taxon>Ecdysozoa</taxon>
        <taxon>Nematoda</taxon>
        <taxon>Chromadorea</taxon>
        <taxon>Rhabditida</taxon>
        <taxon>Tylenchina</taxon>
        <taxon>Panagrolaimomorpha</taxon>
        <taxon>Strongyloidoidea</taxon>
        <taxon>Strongyloididae</taxon>
        <taxon>Strongyloides</taxon>
    </lineage>
</organism>
<sequence length="95" mass="11487">MAEHLGEIICFIDKKSPDKVPNTKDIKKRFYHHLKKKSFYDEDNYILSDSDYTRAAEHYRLIRKRREESEESFSNSIYEDIIGEDKKQKKILPFK</sequence>